<sequence length="90" mass="10561">MERPLEEAHYEDGQDTYLKLLESRSSLLLEVPQQTEYDTCKEHRADKEEKDGKECGHECISCCDIHIIDKDWDSRRQSFRVGSDDGRIDK</sequence>
<name>A0ACA9Q756_9GLOM</name>
<feature type="non-terminal residue" evidence="1">
    <location>
        <position position="90"/>
    </location>
</feature>
<dbReference type="EMBL" id="CAJVPT010046917">
    <property type="protein sequence ID" value="CAG8739033.1"/>
    <property type="molecule type" value="Genomic_DNA"/>
</dbReference>
<comment type="caution">
    <text evidence="1">The sequence shown here is derived from an EMBL/GenBank/DDBJ whole genome shotgun (WGS) entry which is preliminary data.</text>
</comment>
<evidence type="ECO:0000313" key="1">
    <source>
        <dbReference type="EMBL" id="CAG8739033.1"/>
    </source>
</evidence>
<organism evidence="1 2">
    <name type="scientific">Acaulospora colombiana</name>
    <dbReference type="NCBI Taxonomy" id="27376"/>
    <lineage>
        <taxon>Eukaryota</taxon>
        <taxon>Fungi</taxon>
        <taxon>Fungi incertae sedis</taxon>
        <taxon>Mucoromycota</taxon>
        <taxon>Glomeromycotina</taxon>
        <taxon>Glomeromycetes</taxon>
        <taxon>Diversisporales</taxon>
        <taxon>Acaulosporaceae</taxon>
        <taxon>Acaulospora</taxon>
    </lineage>
</organism>
<protein>
    <submittedName>
        <fullName evidence="1">10658_t:CDS:1</fullName>
    </submittedName>
</protein>
<keyword evidence="2" id="KW-1185">Reference proteome</keyword>
<accession>A0ACA9Q756</accession>
<gene>
    <name evidence="1" type="ORF">ACOLOM_LOCUS12065</name>
</gene>
<reference evidence="1" key="1">
    <citation type="submission" date="2021-06" db="EMBL/GenBank/DDBJ databases">
        <authorList>
            <person name="Kallberg Y."/>
            <person name="Tangrot J."/>
            <person name="Rosling A."/>
        </authorList>
    </citation>
    <scope>NUCLEOTIDE SEQUENCE</scope>
    <source>
        <strain evidence="1">CL356</strain>
    </source>
</reference>
<proteinExistence type="predicted"/>
<dbReference type="Proteomes" id="UP000789525">
    <property type="component" value="Unassembled WGS sequence"/>
</dbReference>
<evidence type="ECO:0000313" key="2">
    <source>
        <dbReference type="Proteomes" id="UP000789525"/>
    </source>
</evidence>